<proteinExistence type="predicted"/>
<reference evidence="4" key="3">
    <citation type="submission" date="2025-09" db="UniProtKB">
        <authorList>
            <consortium name="Ensembl"/>
        </authorList>
    </citation>
    <scope>IDENTIFICATION</scope>
</reference>
<feature type="disulfide bond" evidence="1">
    <location>
        <begin position="473"/>
        <end position="490"/>
    </location>
</feature>
<dbReference type="SMART" id="SM00181">
    <property type="entry name" value="EGF"/>
    <property type="match status" value="1"/>
</dbReference>
<dbReference type="PROSITE" id="PS00022">
    <property type="entry name" value="EGF_1"/>
    <property type="match status" value="1"/>
</dbReference>
<dbReference type="SUPFAM" id="SSF57196">
    <property type="entry name" value="EGF/Laminin"/>
    <property type="match status" value="1"/>
</dbReference>
<feature type="disulfide bond" evidence="1">
    <location>
        <begin position="492"/>
        <end position="501"/>
    </location>
</feature>
<dbReference type="PROSITE" id="PS01186">
    <property type="entry name" value="EGF_2"/>
    <property type="match status" value="1"/>
</dbReference>
<comment type="caution">
    <text evidence="1">Lacks conserved residue(s) required for the propagation of feature annotation.</text>
</comment>
<keyword evidence="1" id="KW-0245">EGF-like domain</keyword>
<evidence type="ECO:0000313" key="5">
    <source>
        <dbReference type="Proteomes" id="UP001501940"/>
    </source>
</evidence>
<feature type="chain" id="PRO_5043624825" description="EGF-like domain-containing protein" evidence="2">
    <location>
        <begin position="27"/>
        <end position="546"/>
    </location>
</feature>
<evidence type="ECO:0000256" key="1">
    <source>
        <dbReference type="PROSITE-ProRule" id="PRU00076"/>
    </source>
</evidence>
<dbReference type="Gene3D" id="2.10.25.10">
    <property type="entry name" value="Laminin"/>
    <property type="match status" value="1"/>
</dbReference>
<reference evidence="4 5" key="1">
    <citation type="submission" date="2022-01" db="EMBL/GenBank/DDBJ databases">
        <title>A chromosome-scale genome assembly of the false clownfish, Amphiprion ocellaris.</title>
        <authorList>
            <person name="Ryu T."/>
        </authorList>
    </citation>
    <scope>NUCLEOTIDE SEQUENCE [LARGE SCALE GENOMIC DNA]</scope>
</reference>
<name>A0AAQ6AI82_AMPOC</name>
<feature type="signal peptide" evidence="2">
    <location>
        <begin position="1"/>
        <end position="26"/>
    </location>
</feature>
<dbReference type="Pfam" id="PF00008">
    <property type="entry name" value="EGF"/>
    <property type="match status" value="1"/>
</dbReference>
<sequence>MAFPRRLASMLLVSWILLLYWTASSAESHDLHQSPRIRRQMAFRTREVVAASSQVVKDSLTVIKEALASAQASRAIDVIKSISKVANLAPGIGGLVASFINVALAFIPQENPLTELRRGFDEVNWKLDSLSMQIFNLATDVEWFNYASVYSQDEVRILNAWNKFTEFGQSSELAQSEEAKLQLAEMFTSHYESTGAEASVSNLYHYLTVSSTALSGNLNNLLIKKFKCDVVHISRYNLYFSSLLWKGMVVSQVYWNLMGSYSSGKEDQHIQMFKKVHEVQSSAVDLCQKNYEEYMKKDVVEITKKLIPDKDAIAKRVKEALDKKYDWYSWVVLVYDSNNNSSYKLFDVTPIEVGNIMVVVAYTLGGHEEHVDDAKSVKDTANECFKNQQCEIRDQISKCNKDQVKQWSRFEKRPVRIHLTKHAKVTHVSYNGGQSFAEYPTPLQQVDCSWYIRGGKISVHWSREKDVCTQSTCQNNGKCKRLLDSNDWLCDCQDGYHGDTCNKKVDISMAQDMKTLFPKALISTTGTKLRTIESKLDTMMSRCQCS</sequence>
<feature type="domain" description="EGF-like" evidence="3">
    <location>
        <begin position="464"/>
        <end position="502"/>
    </location>
</feature>
<dbReference type="Ensembl" id="ENSAOCT00000068476.1">
    <property type="protein sequence ID" value="ENSAOCP00000075770.1"/>
    <property type="gene ID" value="ENSAOCG00000031134.1"/>
</dbReference>
<dbReference type="AlphaFoldDB" id="A0AAQ6AI82"/>
<reference evidence="4" key="2">
    <citation type="submission" date="2025-08" db="UniProtKB">
        <authorList>
            <consortium name="Ensembl"/>
        </authorList>
    </citation>
    <scope>IDENTIFICATION</scope>
</reference>
<evidence type="ECO:0000259" key="3">
    <source>
        <dbReference type="PROSITE" id="PS50026"/>
    </source>
</evidence>
<evidence type="ECO:0000256" key="2">
    <source>
        <dbReference type="SAM" id="SignalP"/>
    </source>
</evidence>
<evidence type="ECO:0000313" key="4">
    <source>
        <dbReference type="Ensembl" id="ENSAOCP00000075770.1"/>
    </source>
</evidence>
<dbReference type="Proteomes" id="UP001501940">
    <property type="component" value="Chromosome 19"/>
</dbReference>
<dbReference type="InterPro" id="IPR039051">
    <property type="entry name" value="SE-CTX-like"/>
</dbReference>
<organism evidence="4 5">
    <name type="scientific">Amphiprion ocellaris</name>
    <name type="common">Clown anemonefish</name>
    <dbReference type="NCBI Taxonomy" id="80972"/>
    <lineage>
        <taxon>Eukaryota</taxon>
        <taxon>Metazoa</taxon>
        <taxon>Chordata</taxon>
        <taxon>Craniata</taxon>
        <taxon>Vertebrata</taxon>
        <taxon>Euteleostomi</taxon>
        <taxon>Actinopterygii</taxon>
        <taxon>Neopterygii</taxon>
        <taxon>Teleostei</taxon>
        <taxon>Neoteleostei</taxon>
        <taxon>Acanthomorphata</taxon>
        <taxon>Ovalentaria</taxon>
        <taxon>Pomacentridae</taxon>
        <taxon>Amphiprion</taxon>
    </lineage>
</organism>
<dbReference type="CDD" id="cd00054">
    <property type="entry name" value="EGF_CA"/>
    <property type="match status" value="1"/>
</dbReference>
<keyword evidence="1" id="KW-1015">Disulfide bond</keyword>
<accession>A0AAQ6AI82</accession>
<dbReference type="PANTHER" id="PTHR40472:SF6">
    <property type="entry name" value="RICIN B-TYPE LECTIN DOMAIN-CONTAINING PROTEIN"/>
    <property type="match status" value="1"/>
</dbReference>
<dbReference type="GeneTree" id="ENSGT01150000287072"/>
<keyword evidence="2" id="KW-0732">Signal</keyword>
<dbReference type="PANTHER" id="PTHR40472">
    <property type="entry name" value="RICIN B-TYPE LECTIN DOMAIN-CONTAINING PROTEIN"/>
    <property type="match status" value="1"/>
</dbReference>
<dbReference type="PROSITE" id="PS50026">
    <property type="entry name" value="EGF_3"/>
    <property type="match status" value="1"/>
</dbReference>
<protein>
    <recommendedName>
        <fullName evidence="3">EGF-like domain-containing protein</fullName>
    </recommendedName>
</protein>
<keyword evidence="5" id="KW-1185">Reference proteome</keyword>
<dbReference type="InterPro" id="IPR000742">
    <property type="entry name" value="EGF"/>
</dbReference>
<gene>
    <name evidence="4" type="primary">GRHL3</name>
</gene>